<evidence type="ECO:0000259" key="4">
    <source>
        <dbReference type="PROSITE" id="PS50110"/>
    </source>
</evidence>
<dbReference type="Pfam" id="PF00072">
    <property type="entry name" value="Response_reg"/>
    <property type="match status" value="1"/>
</dbReference>
<dbReference type="Gene3D" id="2.40.50.1020">
    <property type="entry name" value="LytTr DNA-binding domain"/>
    <property type="match status" value="1"/>
</dbReference>
<dbReference type="RefSeq" id="WP_045093018.1">
    <property type="nucleotide sequence ID" value="NZ_KQ235875.1"/>
</dbReference>
<dbReference type="PANTHER" id="PTHR37299:SF1">
    <property type="entry name" value="STAGE 0 SPORULATION PROTEIN A HOMOLOG"/>
    <property type="match status" value="1"/>
</dbReference>
<dbReference type="OrthoDB" id="9779387at2"/>
<dbReference type="SMART" id="SM00448">
    <property type="entry name" value="REC"/>
    <property type="match status" value="1"/>
</dbReference>
<accession>A0A0J9E671</accession>
<dbReference type="AlphaFoldDB" id="A0A0J9E671"/>
<dbReference type="GO" id="GO:0000156">
    <property type="term" value="F:phosphorelay response regulator activity"/>
    <property type="evidence" value="ECO:0007669"/>
    <property type="project" value="InterPro"/>
</dbReference>
<evidence type="ECO:0000313" key="7">
    <source>
        <dbReference type="Proteomes" id="UP000037392"/>
    </source>
</evidence>
<sequence length="242" mass="27585">MIRIAVCDDEHCFVAQIHTILTSQAKSLPCAIHISTYLSSSQLLYDVEEGRHFDLLFLDIEMPENNGMNLASAIGKLLPLALTVFVTSHTKYAVKAYELSVFRYIPKSELETCLPLALSDACGLLTRNSHDTYVIESSRMMRKIAADDILYIYKDQKYAVIVLEHEKILHRKSLDQVLGELCAPKREGGFLMVERGYIVNLFHVEKMEGSELFLDNGAVIPVSRRNQKEVRNTITSYWRKKL</sequence>
<dbReference type="Gene3D" id="3.40.50.2300">
    <property type="match status" value="1"/>
</dbReference>
<reference evidence="6 7" key="1">
    <citation type="submission" date="2011-04" db="EMBL/GenBank/DDBJ databases">
        <title>The Genome Sequence of Clostridium citroniae WAL-19142.</title>
        <authorList>
            <consortium name="The Broad Institute Genome Sequencing Platform"/>
            <person name="Earl A."/>
            <person name="Ward D."/>
            <person name="Feldgarden M."/>
            <person name="Gevers D."/>
            <person name="Warren Y.A."/>
            <person name="Tyrrell K.L."/>
            <person name="Citron D.M."/>
            <person name="Goldstein E.J."/>
            <person name="Daigneault M."/>
            <person name="Allen-Vercoe E."/>
            <person name="Young S.K."/>
            <person name="Zeng Q."/>
            <person name="Gargeya S."/>
            <person name="Fitzgerald M."/>
            <person name="Haas B."/>
            <person name="Abouelleil A."/>
            <person name="Alvarado L."/>
            <person name="Arachchi H.M."/>
            <person name="Berlin A."/>
            <person name="Brown A."/>
            <person name="Chapman S.B."/>
            <person name="Chen Z."/>
            <person name="Dunbar C."/>
            <person name="Freedman E."/>
            <person name="Gearin G."/>
            <person name="Gellesch M."/>
            <person name="Goldberg J."/>
            <person name="Griggs A."/>
            <person name="Gujja S."/>
            <person name="Heilman E.R."/>
            <person name="Heiman D."/>
            <person name="Howarth C."/>
            <person name="Larson L."/>
            <person name="Lui A."/>
            <person name="MacDonald P.J."/>
            <person name="Mehta T."/>
            <person name="Montmayeur A."/>
            <person name="Murphy C."/>
            <person name="Neiman D."/>
            <person name="Pearson M."/>
            <person name="Priest M."/>
            <person name="Roberts A."/>
            <person name="Saif S."/>
            <person name="Shea T."/>
            <person name="Shenoy N."/>
            <person name="Sisk P."/>
            <person name="Stolte C."/>
            <person name="Sykes S."/>
            <person name="White J."/>
            <person name="Yandava C."/>
            <person name="Wortman J."/>
            <person name="Nusbaum C."/>
            <person name="Birren B."/>
        </authorList>
    </citation>
    <scope>NUCLEOTIDE SEQUENCE [LARGE SCALE GENOMIC DNA]</scope>
    <source>
        <strain evidence="6 7">WAL-19142</strain>
    </source>
</reference>
<comment type="function">
    <text evidence="2">May play the central regulatory role in sporulation. It may be an element of the effector pathway responsible for the activation of sporulation genes in response to nutritional stress. Spo0A may act in concert with spo0H (a sigma factor) to control the expression of some genes that are critical to the sporulation process.</text>
</comment>
<evidence type="ECO:0000259" key="5">
    <source>
        <dbReference type="PROSITE" id="PS50930"/>
    </source>
</evidence>
<gene>
    <name evidence="6" type="ORF">HMPREF9470_00407</name>
</gene>
<dbReference type="SMART" id="SM00850">
    <property type="entry name" value="LytTR"/>
    <property type="match status" value="1"/>
</dbReference>
<dbReference type="PANTHER" id="PTHR37299">
    <property type="entry name" value="TRANSCRIPTIONAL REGULATOR-RELATED"/>
    <property type="match status" value="1"/>
</dbReference>
<proteinExistence type="predicted"/>
<evidence type="ECO:0000313" key="6">
    <source>
        <dbReference type="EMBL" id="KMW11120.1"/>
    </source>
</evidence>
<evidence type="ECO:0000256" key="3">
    <source>
        <dbReference type="PROSITE-ProRule" id="PRU00169"/>
    </source>
</evidence>
<dbReference type="InterPro" id="IPR007492">
    <property type="entry name" value="LytTR_DNA-bd_dom"/>
</dbReference>
<dbReference type="SUPFAM" id="SSF52172">
    <property type="entry name" value="CheY-like"/>
    <property type="match status" value="1"/>
</dbReference>
<organism evidence="6 7">
    <name type="scientific">[Clostridium] citroniae WAL-19142</name>
    <dbReference type="NCBI Taxonomy" id="742734"/>
    <lineage>
        <taxon>Bacteria</taxon>
        <taxon>Bacillati</taxon>
        <taxon>Bacillota</taxon>
        <taxon>Clostridia</taxon>
        <taxon>Lachnospirales</taxon>
        <taxon>Lachnospiraceae</taxon>
        <taxon>Enterocloster</taxon>
    </lineage>
</organism>
<feature type="modified residue" description="4-aspartylphosphate" evidence="3">
    <location>
        <position position="59"/>
    </location>
</feature>
<dbReference type="EMBL" id="ADLK01000056">
    <property type="protein sequence ID" value="KMW11120.1"/>
    <property type="molecule type" value="Genomic_DNA"/>
</dbReference>
<evidence type="ECO:0000256" key="1">
    <source>
        <dbReference type="ARBA" id="ARBA00018672"/>
    </source>
</evidence>
<feature type="domain" description="Response regulatory" evidence="4">
    <location>
        <begin position="3"/>
        <end position="122"/>
    </location>
</feature>
<dbReference type="Proteomes" id="UP000037392">
    <property type="component" value="Unassembled WGS sequence"/>
</dbReference>
<dbReference type="Pfam" id="PF04397">
    <property type="entry name" value="LytTR"/>
    <property type="match status" value="1"/>
</dbReference>
<dbReference type="PROSITE" id="PS50930">
    <property type="entry name" value="HTH_LYTTR"/>
    <property type="match status" value="1"/>
</dbReference>
<dbReference type="GO" id="GO:0003677">
    <property type="term" value="F:DNA binding"/>
    <property type="evidence" value="ECO:0007669"/>
    <property type="project" value="InterPro"/>
</dbReference>
<evidence type="ECO:0000256" key="2">
    <source>
        <dbReference type="ARBA" id="ARBA00024867"/>
    </source>
</evidence>
<dbReference type="PROSITE" id="PS50110">
    <property type="entry name" value="RESPONSE_REGULATORY"/>
    <property type="match status" value="1"/>
</dbReference>
<dbReference type="InterPro" id="IPR011006">
    <property type="entry name" value="CheY-like_superfamily"/>
</dbReference>
<dbReference type="InterPro" id="IPR046947">
    <property type="entry name" value="LytR-like"/>
</dbReference>
<dbReference type="GeneID" id="93162960"/>
<protein>
    <recommendedName>
        <fullName evidence="1">Stage 0 sporulation protein A homolog</fullName>
    </recommendedName>
</protein>
<dbReference type="InterPro" id="IPR001789">
    <property type="entry name" value="Sig_transdc_resp-reg_receiver"/>
</dbReference>
<name>A0A0J9E671_9FIRM</name>
<keyword evidence="3" id="KW-0597">Phosphoprotein</keyword>
<comment type="caution">
    <text evidence="6">The sequence shown here is derived from an EMBL/GenBank/DDBJ whole genome shotgun (WGS) entry which is preliminary data.</text>
</comment>
<dbReference type="PATRIC" id="fig|742734.4.peg.434"/>
<feature type="domain" description="HTH LytTR-type" evidence="5">
    <location>
        <begin position="143"/>
        <end position="236"/>
    </location>
</feature>